<comment type="similarity">
    <text evidence="1">Belongs to the ABC transporter superfamily.</text>
</comment>
<accession>A0ABP6X7M4</accession>
<dbReference type="InterPro" id="IPR017871">
    <property type="entry name" value="ABC_transporter-like_CS"/>
</dbReference>
<dbReference type="RefSeq" id="WP_204911299.1">
    <property type="nucleotide sequence ID" value="NZ_BAAAYR010000001.1"/>
</dbReference>
<dbReference type="Proteomes" id="UP001500767">
    <property type="component" value="Unassembled WGS sequence"/>
</dbReference>
<dbReference type="PANTHER" id="PTHR43335">
    <property type="entry name" value="ABC TRANSPORTER, ATP-BINDING PROTEIN"/>
    <property type="match status" value="1"/>
</dbReference>
<reference evidence="8" key="1">
    <citation type="journal article" date="2019" name="Int. J. Syst. Evol. Microbiol.">
        <title>The Global Catalogue of Microorganisms (GCM) 10K type strain sequencing project: providing services to taxonomists for standard genome sequencing and annotation.</title>
        <authorList>
            <consortium name="The Broad Institute Genomics Platform"/>
            <consortium name="The Broad Institute Genome Sequencing Center for Infectious Disease"/>
            <person name="Wu L."/>
            <person name="Ma J."/>
        </authorList>
    </citation>
    <scope>NUCLEOTIDE SEQUENCE [LARGE SCALE GENOMIC DNA]</scope>
    <source>
        <strain evidence="8">JCM 16540</strain>
    </source>
</reference>
<dbReference type="PROSITE" id="PS00211">
    <property type="entry name" value="ABC_TRANSPORTER_1"/>
    <property type="match status" value="1"/>
</dbReference>
<evidence type="ECO:0000256" key="2">
    <source>
        <dbReference type="ARBA" id="ARBA00022448"/>
    </source>
</evidence>
<organism evidence="7 8">
    <name type="scientific">Microlunatus spumicola</name>
    <dbReference type="NCBI Taxonomy" id="81499"/>
    <lineage>
        <taxon>Bacteria</taxon>
        <taxon>Bacillati</taxon>
        <taxon>Actinomycetota</taxon>
        <taxon>Actinomycetes</taxon>
        <taxon>Propionibacteriales</taxon>
        <taxon>Propionibacteriaceae</taxon>
        <taxon>Microlunatus</taxon>
    </lineage>
</organism>
<dbReference type="SUPFAM" id="SSF52540">
    <property type="entry name" value="P-loop containing nucleoside triphosphate hydrolases"/>
    <property type="match status" value="1"/>
</dbReference>
<keyword evidence="4 7" id="KW-0067">ATP-binding</keyword>
<evidence type="ECO:0000313" key="8">
    <source>
        <dbReference type="Proteomes" id="UP001500767"/>
    </source>
</evidence>
<evidence type="ECO:0000313" key="7">
    <source>
        <dbReference type="EMBL" id="GAA3562793.1"/>
    </source>
</evidence>
<proteinExistence type="inferred from homology"/>
<dbReference type="Pfam" id="PF00005">
    <property type="entry name" value="ABC_tran"/>
    <property type="match status" value="1"/>
</dbReference>
<evidence type="ECO:0000256" key="4">
    <source>
        <dbReference type="ARBA" id="ARBA00022840"/>
    </source>
</evidence>
<feature type="region of interest" description="Disordered" evidence="5">
    <location>
        <begin position="324"/>
        <end position="348"/>
    </location>
</feature>
<dbReference type="InterPro" id="IPR003593">
    <property type="entry name" value="AAA+_ATPase"/>
</dbReference>
<name>A0ABP6X7M4_9ACTN</name>
<protein>
    <submittedName>
        <fullName evidence="7">ABC transporter ATP-binding protein</fullName>
    </submittedName>
</protein>
<evidence type="ECO:0000256" key="5">
    <source>
        <dbReference type="SAM" id="MobiDB-lite"/>
    </source>
</evidence>
<dbReference type="InterPro" id="IPR027417">
    <property type="entry name" value="P-loop_NTPase"/>
</dbReference>
<feature type="compositionally biased region" description="Pro residues" evidence="5">
    <location>
        <begin position="329"/>
        <end position="339"/>
    </location>
</feature>
<dbReference type="SMART" id="SM00382">
    <property type="entry name" value="AAA"/>
    <property type="match status" value="1"/>
</dbReference>
<evidence type="ECO:0000256" key="1">
    <source>
        <dbReference type="ARBA" id="ARBA00005417"/>
    </source>
</evidence>
<dbReference type="Gene3D" id="3.40.50.300">
    <property type="entry name" value="P-loop containing nucleotide triphosphate hydrolases"/>
    <property type="match status" value="1"/>
</dbReference>
<dbReference type="EMBL" id="BAAAYR010000001">
    <property type="protein sequence ID" value="GAA3562793.1"/>
    <property type="molecule type" value="Genomic_DNA"/>
</dbReference>
<gene>
    <name evidence="7" type="ORF">GCM10022197_18010</name>
</gene>
<sequence length="348" mass="36617">MTTSAPPRHAREPELAVATTALRKTYRTRKGRRVAVEGLDLRVPRGGVHGFLGPNGSGKTTTIRMLLGLITPDSGSMTLFGEPVPARLPAVVDRVGAIVEQPKFFPAFTARRNLELLAGAIGAPSARVGQVLEEVGLGERGRDRFRSYSLGMKQRLAIAGTLLKDPELLIFDEPTNGLDPAGIHEIRQTMRGLADAGRTVLVSSHILNEVQQVADTVTIIGRGRLLAEGDVESILARGGAEAVRVRVPDPAAAAEVLVAAGLAPQPGPPGTVLVRARPGAGPLDGSVVTRVLAERGIYLAELVWQRPDLEEVFLDLTAAEHLGAGAPHAAPPPPLPPAAAPRRSGGDR</sequence>
<evidence type="ECO:0000256" key="3">
    <source>
        <dbReference type="ARBA" id="ARBA00022741"/>
    </source>
</evidence>
<comment type="caution">
    <text evidence="7">The sequence shown here is derived from an EMBL/GenBank/DDBJ whole genome shotgun (WGS) entry which is preliminary data.</text>
</comment>
<keyword evidence="2" id="KW-0813">Transport</keyword>
<dbReference type="PANTHER" id="PTHR43335:SF4">
    <property type="entry name" value="ABC TRANSPORTER, ATP-BINDING PROTEIN"/>
    <property type="match status" value="1"/>
</dbReference>
<keyword evidence="3" id="KW-0547">Nucleotide-binding</keyword>
<keyword evidence="8" id="KW-1185">Reference proteome</keyword>
<dbReference type="PROSITE" id="PS50893">
    <property type="entry name" value="ABC_TRANSPORTER_2"/>
    <property type="match status" value="1"/>
</dbReference>
<dbReference type="GO" id="GO:0005524">
    <property type="term" value="F:ATP binding"/>
    <property type="evidence" value="ECO:0007669"/>
    <property type="project" value="UniProtKB-KW"/>
</dbReference>
<dbReference type="InterPro" id="IPR003439">
    <property type="entry name" value="ABC_transporter-like_ATP-bd"/>
</dbReference>
<feature type="domain" description="ABC transporter" evidence="6">
    <location>
        <begin position="17"/>
        <end position="247"/>
    </location>
</feature>
<evidence type="ECO:0000259" key="6">
    <source>
        <dbReference type="PROSITE" id="PS50893"/>
    </source>
</evidence>